<name>A0AAW1ZW94_CULAL</name>
<proteinExistence type="predicted"/>
<dbReference type="AlphaFoldDB" id="A0AAW1ZW94"/>
<evidence type="ECO:0000313" key="3">
    <source>
        <dbReference type="Proteomes" id="UP001479290"/>
    </source>
</evidence>
<organism evidence="2 3">
    <name type="scientific">Culter alburnus</name>
    <name type="common">Topmouth culter</name>
    <dbReference type="NCBI Taxonomy" id="194366"/>
    <lineage>
        <taxon>Eukaryota</taxon>
        <taxon>Metazoa</taxon>
        <taxon>Chordata</taxon>
        <taxon>Craniata</taxon>
        <taxon>Vertebrata</taxon>
        <taxon>Euteleostomi</taxon>
        <taxon>Actinopterygii</taxon>
        <taxon>Neopterygii</taxon>
        <taxon>Teleostei</taxon>
        <taxon>Ostariophysi</taxon>
        <taxon>Cypriniformes</taxon>
        <taxon>Xenocyprididae</taxon>
        <taxon>Xenocypridinae</taxon>
        <taxon>Culter</taxon>
    </lineage>
</organism>
<accession>A0AAW1ZW94</accession>
<feature type="compositionally biased region" description="Low complexity" evidence="1">
    <location>
        <begin position="82"/>
        <end position="92"/>
    </location>
</feature>
<comment type="caution">
    <text evidence="2">The sequence shown here is derived from an EMBL/GenBank/DDBJ whole genome shotgun (WGS) entry which is preliminary data.</text>
</comment>
<sequence length="117" mass="12903">MMRRRETAAKWKSKSTTGHRQREGGKTVKAIMETESGGDKVEKGEEKRRVIGVILVASQDKQNEASFPAQGYTELSHALHTQSQMLTSTSSSPAQDEHTGGNFKSDSMRLPHMTSPT</sequence>
<keyword evidence="3" id="KW-1185">Reference proteome</keyword>
<reference evidence="2 3" key="1">
    <citation type="submission" date="2024-05" db="EMBL/GenBank/DDBJ databases">
        <title>A high-quality chromosomal-level genome assembly of Topmouth culter (Culter alburnus).</title>
        <authorList>
            <person name="Zhao H."/>
        </authorList>
    </citation>
    <scope>NUCLEOTIDE SEQUENCE [LARGE SCALE GENOMIC DNA]</scope>
    <source>
        <strain evidence="2">CATC2023</strain>
        <tissue evidence="2">Muscle</tissue>
    </source>
</reference>
<evidence type="ECO:0000256" key="1">
    <source>
        <dbReference type="SAM" id="MobiDB-lite"/>
    </source>
</evidence>
<dbReference type="Proteomes" id="UP001479290">
    <property type="component" value="Unassembled WGS sequence"/>
</dbReference>
<protein>
    <submittedName>
        <fullName evidence="2">Uncharacterized protein</fullName>
    </submittedName>
</protein>
<feature type="region of interest" description="Disordered" evidence="1">
    <location>
        <begin position="1"/>
        <end position="28"/>
    </location>
</feature>
<dbReference type="EMBL" id="JAWDJR010000013">
    <property type="protein sequence ID" value="KAK9964624.1"/>
    <property type="molecule type" value="Genomic_DNA"/>
</dbReference>
<evidence type="ECO:0000313" key="2">
    <source>
        <dbReference type="EMBL" id="KAK9964624.1"/>
    </source>
</evidence>
<feature type="region of interest" description="Disordered" evidence="1">
    <location>
        <begin position="82"/>
        <end position="117"/>
    </location>
</feature>
<gene>
    <name evidence="2" type="ORF">ABG768_005786</name>
</gene>